<sequence length="251" mass="26618">MKFKKAQMDIRELILTIVLAGILFIVGLLIFSNVTNTASGILDKDVNTVTNESVTISSTDLSVVNESITITSGVGATTNSPVTFLSFFGNATNNTDSVEFNISLHVNYTTDGAILVSQNATSTDANETPFGDGIYNISYIHTIDSIGTAANSDITQITEFSNATIGLEIEGISTDLQVNITGASSNIIRVSGYNFSDGDYNTSYTHTSDTASQTTINNLETTVLDSFELGVIALIVLAAVVILTVLFKLGQ</sequence>
<organism evidence="2">
    <name type="scientific">marine sediment metagenome</name>
    <dbReference type="NCBI Taxonomy" id="412755"/>
    <lineage>
        <taxon>unclassified sequences</taxon>
        <taxon>metagenomes</taxon>
        <taxon>ecological metagenomes</taxon>
    </lineage>
</organism>
<feature type="transmembrane region" description="Helical" evidence="1">
    <location>
        <begin position="12"/>
        <end position="31"/>
    </location>
</feature>
<protein>
    <submittedName>
        <fullName evidence="2">Uncharacterized protein</fullName>
    </submittedName>
</protein>
<evidence type="ECO:0000313" key="2">
    <source>
        <dbReference type="EMBL" id="KKK91087.1"/>
    </source>
</evidence>
<feature type="transmembrane region" description="Helical" evidence="1">
    <location>
        <begin position="227"/>
        <end position="247"/>
    </location>
</feature>
<dbReference type="AlphaFoldDB" id="A0A0F8ZBA7"/>
<reference evidence="2" key="1">
    <citation type="journal article" date="2015" name="Nature">
        <title>Complex archaea that bridge the gap between prokaryotes and eukaryotes.</title>
        <authorList>
            <person name="Spang A."/>
            <person name="Saw J.H."/>
            <person name="Jorgensen S.L."/>
            <person name="Zaremba-Niedzwiedzka K."/>
            <person name="Martijn J."/>
            <person name="Lind A.E."/>
            <person name="van Eijk R."/>
            <person name="Schleper C."/>
            <person name="Guy L."/>
            <person name="Ettema T.J."/>
        </authorList>
    </citation>
    <scope>NUCLEOTIDE SEQUENCE</scope>
</reference>
<evidence type="ECO:0000256" key="1">
    <source>
        <dbReference type="SAM" id="Phobius"/>
    </source>
</evidence>
<keyword evidence="1" id="KW-0812">Transmembrane</keyword>
<accession>A0A0F8ZBA7</accession>
<keyword evidence="1" id="KW-0472">Membrane</keyword>
<name>A0A0F8ZBA7_9ZZZZ</name>
<proteinExistence type="predicted"/>
<dbReference type="EMBL" id="LAZR01048808">
    <property type="protein sequence ID" value="KKK91087.1"/>
    <property type="molecule type" value="Genomic_DNA"/>
</dbReference>
<comment type="caution">
    <text evidence="2">The sequence shown here is derived from an EMBL/GenBank/DDBJ whole genome shotgun (WGS) entry which is preliminary data.</text>
</comment>
<keyword evidence="1" id="KW-1133">Transmembrane helix</keyword>
<gene>
    <name evidence="2" type="ORF">LCGC14_2716480</name>
</gene>